<dbReference type="InterPro" id="IPR000887">
    <property type="entry name" value="Aldlse_KDPG_KHG"/>
</dbReference>
<dbReference type="RefSeq" id="WP_345465609.1">
    <property type="nucleotide sequence ID" value="NZ_BAABHF010000022.1"/>
</dbReference>
<proteinExistence type="inferred from homology"/>
<comment type="caution">
    <text evidence="6">The sequence shown here is derived from an EMBL/GenBank/DDBJ whole genome shotgun (WGS) entry which is preliminary data.</text>
</comment>
<comment type="similarity">
    <text evidence="2">Belongs to the KHG/KDPG aldolase family.</text>
</comment>
<dbReference type="PANTHER" id="PTHR30246:SF1">
    <property type="entry name" value="2-DEHYDRO-3-DEOXY-6-PHOSPHOGALACTONATE ALDOLASE-RELATED"/>
    <property type="match status" value="1"/>
</dbReference>
<dbReference type="Gene3D" id="3.20.20.70">
    <property type="entry name" value="Aldolase class I"/>
    <property type="match status" value="1"/>
</dbReference>
<dbReference type="InterPro" id="IPR013785">
    <property type="entry name" value="Aldolase_TIM"/>
</dbReference>
<evidence type="ECO:0000256" key="1">
    <source>
        <dbReference type="ARBA" id="ARBA00004761"/>
    </source>
</evidence>
<reference evidence="7" key="1">
    <citation type="journal article" date="2019" name="Int. J. Syst. Evol. Microbiol.">
        <title>The Global Catalogue of Microorganisms (GCM) 10K type strain sequencing project: providing services to taxonomists for standard genome sequencing and annotation.</title>
        <authorList>
            <consortium name="The Broad Institute Genomics Platform"/>
            <consortium name="The Broad Institute Genome Sequencing Center for Infectious Disease"/>
            <person name="Wu L."/>
            <person name="Ma J."/>
        </authorList>
    </citation>
    <scope>NUCLEOTIDE SEQUENCE [LARGE SCALE GENOMIC DNA]</scope>
    <source>
        <strain evidence="7">JCM 17933</strain>
    </source>
</reference>
<accession>A0ABP8Q5V1</accession>
<dbReference type="EMBL" id="BAABHF010000022">
    <property type="protein sequence ID" value="GAA4496733.1"/>
    <property type="molecule type" value="Genomic_DNA"/>
</dbReference>
<dbReference type="Pfam" id="PF01081">
    <property type="entry name" value="Aldolase"/>
    <property type="match status" value="1"/>
</dbReference>
<sequence length="210" mass="21031">MADIEELRATGVVAVLRAPTPESALTCVSALIEGGVTGIEITYSTPDAAAVIERVRRDHPGAYVGAGTVTTPEQARAAADAGARFLVSPGTSDDLARAMFDTGLTTLLGALTPGELMHAVALGAHAVKIFPASLGGPAYLKALRGPFPDVPLMPTGGVGADNLADWLAAGAFAVGAGGELCPSGAIAAGDRAEITTRARAFTAALAAARR</sequence>
<evidence type="ECO:0000313" key="7">
    <source>
        <dbReference type="Proteomes" id="UP001500503"/>
    </source>
</evidence>
<dbReference type="Proteomes" id="UP001500503">
    <property type="component" value="Unassembled WGS sequence"/>
</dbReference>
<protein>
    <submittedName>
        <fullName evidence="6">Bifunctional 4-hydroxy-2-oxoglutarate aldolase/2-dehydro-3-deoxy-phosphogluconate aldolase</fullName>
    </submittedName>
</protein>
<dbReference type="SUPFAM" id="SSF51569">
    <property type="entry name" value="Aldolase"/>
    <property type="match status" value="1"/>
</dbReference>
<evidence type="ECO:0000313" key="6">
    <source>
        <dbReference type="EMBL" id="GAA4496733.1"/>
    </source>
</evidence>
<comment type="pathway">
    <text evidence="1">Carbohydrate acid metabolism.</text>
</comment>
<dbReference type="PANTHER" id="PTHR30246">
    <property type="entry name" value="2-KETO-3-DEOXY-6-PHOSPHOGLUCONATE ALDOLASE"/>
    <property type="match status" value="1"/>
</dbReference>
<keyword evidence="7" id="KW-1185">Reference proteome</keyword>
<gene>
    <name evidence="6" type="ORF">GCM10023191_039240</name>
</gene>
<keyword evidence="4" id="KW-0456">Lyase</keyword>
<dbReference type="CDD" id="cd00452">
    <property type="entry name" value="KDPG_aldolase"/>
    <property type="match status" value="1"/>
</dbReference>
<keyword evidence="5" id="KW-0119">Carbohydrate metabolism</keyword>
<evidence type="ECO:0000256" key="5">
    <source>
        <dbReference type="ARBA" id="ARBA00023277"/>
    </source>
</evidence>
<comment type="subunit">
    <text evidence="3">Homotrimer.</text>
</comment>
<name>A0ABP8Q5V1_9ACTN</name>
<organism evidence="6 7">
    <name type="scientific">Actinoallomurus oryzae</name>
    <dbReference type="NCBI Taxonomy" id="502180"/>
    <lineage>
        <taxon>Bacteria</taxon>
        <taxon>Bacillati</taxon>
        <taxon>Actinomycetota</taxon>
        <taxon>Actinomycetes</taxon>
        <taxon>Streptosporangiales</taxon>
        <taxon>Thermomonosporaceae</taxon>
        <taxon>Actinoallomurus</taxon>
    </lineage>
</organism>
<evidence type="ECO:0000256" key="4">
    <source>
        <dbReference type="ARBA" id="ARBA00023239"/>
    </source>
</evidence>
<evidence type="ECO:0000256" key="2">
    <source>
        <dbReference type="ARBA" id="ARBA00006906"/>
    </source>
</evidence>
<evidence type="ECO:0000256" key="3">
    <source>
        <dbReference type="ARBA" id="ARBA00011233"/>
    </source>
</evidence>
<dbReference type="NCBIfam" id="TIGR01182">
    <property type="entry name" value="eda"/>
    <property type="match status" value="1"/>
</dbReference>